<feature type="region of interest" description="Disordered" evidence="1">
    <location>
        <begin position="160"/>
        <end position="230"/>
    </location>
</feature>
<reference evidence="2" key="1">
    <citation type="submission" date="2019-03" db="EMBL/GenBank/DDBJ databases">
        <title>WGS assembly of Setaria viridis.</title>
        <authorList>
            <person name="Huang P."/>
            <person name="Jenkins J."/>
            <person name="Grimwood J."/>
            <person name="Barry K."/>
            <person name="Healey A."/>
            <person name="Mamidi S."/>
            <person name="Sreedasyam A."/>
            <person name="Shu S."/>
            <person name="Feldman M."/>
            <person name="Wu J."/>
            <person name="Yu Y."/>
            <person name="Chen C."/>
            <person name="Johnson J."/>
            <person name="Rokhsar D."/>
            <person name="Baxter I."/>
            <person name="Schmutz J."/>
            <person name="Brutnell T."/>
            <person name="Kellogg E."/>
        </authorList>
    </citation>
    <scope>NUCLEOTIDE SEQUENCE [LARGE SCALE GENOMIC DNA]</scope>
</reference>
<organism evidence="2 3">
    <name type="scientific">Setaria viridis</name>
    <name type="common">Green bristlegrass</name>
    <name type="synonym">Setaria italica subsp. viridis</name>
    <dbReference type="NCBI Taxonomy" id="4556"/>
    <lineage>
        <taxon>Eukaryota</taxon>
        <taxon>Viridiplantae</taxon>
        <taxon>Streptophyta</taxon>
        <taxon>Embryophyta</taxon>
        <taxon>Tracheophyta</taxon>
        <taxon>Spermatophyta</taxon>
        <taxon>Magnoliopsida</taxon>
        <taxon>Liliopsida</taxon>
        <taxon>Poales</taxon>
        <taxon>Poaceae</taxon>
        <taxon>PACMAD clade</taxon>
        <taxon>Panicoideae</taxon>
        <taxon>Panicodae</taxon>
        <taxon>Paniceae</taxon>
        <taxon>Cenchrinae</taxon>
        <taxon>Setaria</taxon>
    </lineage>
</organism>
<proteinExistence type="predicted"/>
<evidence type="ECO:0000313" key="2">
    <source>
        <dbReference type="EMBL" id="TKW40336.1"/>
    </source>
</evidence>
<evidence type="ECO:0000256" key="1">
    <source>
        <dbReference type="SAM" id="MobiDB-lite"/>
    </source>
</evidence>
<dbReference type="Proteomes" id="UP000298652">
    <property type="component" value="Chromosome 1"/>
</dbReference>
<dbReference type="Gramene" id="TKW40336">
    <property type="protein sequence ID" value="TKW40336"/>
    <property type="gene ID" value="SEVIR_1G238751v2"/>
</dbReference>
<sequence>MIKVSHVYNRILEDLAVPGHNHKHGSAAPVSIQEVEAALQNFQVHLHGLDQELSPPSLLLDSAFCSPLHHTSSDRLHDEQMAPTPTDGTGDTVGLHSVSTAPVSVQEVDAALQDLQVHLHGLEQEFSPTSPILDSAHCSTLLRSDPLHDEQMAPAPTDGTYGMARPQGGAEGGATNINSRTVTTQGGQDNTVVSTLFTRPEQVLQVPPTEVHDEDQNQQQQQKVTKIRHP</sequence>
<keyword evidence="3" id="KW-1185">Reference proteome</keyword>
<dbReference type="AlphaFoldDB" id="A0A4V6DDG3"/>
<protein>
    <submittedName>
        <fullName evidence="2">Uncharacterized protein</fullName>
    </submittedName>
</protein>
<dbReference type="EMBL" id="CM016552">
    <property type="protein sequence ID" value="TKW40336.1"/>
    <property type="molecule type" value="Genomic_DNA"/>
</dbReference>
<feature type="compositionally biased region" description="Polar residues" evidence="1">
    <location>
        <begin position="175"/>
        <end position="197"/>
    </location>
</feature>
<gene>
    <name evidence="2" type="ORF">SEVIR_1G238751v2</name>
</gene>
<evidence type="ECO:0000313" key="3">
    <source>
        <dbReference type="Proteomes" id="UP000298652"/>
    </source>
</evidence>
<accession>A0A4V6DDG3</accession>
<name>A0A4V6DDG3_SETVI</name>